<comment type="caution">
    <text evidence="5">The sequence shown here is derived from an EMBL/GenBank/DDBJ whole genome shotgun (WGS) entry which is preliminary data.</text>
</comment>
<dbReference type="AlphaFoldDB" id="A0A840S0V9"/>
<dbReference type="InterPro" id="IPR036388">
    <property type="entry name" value="WH-like_DNA-bd_sf"/>
</dbReference>
<dbReference type="SUPFAM" id="SSF75516">
    <property type="entry name" value="Pheromone-binding domain of LuxR-like quorum-sensing transcription factors"/>
    <property type="match status" value="1"/>
</dbReference>
<dbReference type="InterPro" id="IPR000792">
    <property type="entry name" value="Tscrpt_reg_LuxR_C"/>
</dbReference>
<organism evidence="5 6">
    <name type="scientific">Glaciimonas immobilis</name>
    <dbReference type="NCBI Taxonomy" id="728004"/>
    <lineage>
        <taxon>Bacteria</taxon>
        <taxon>Pseudomonadati</taxon>
        <taxon>Pseudomonadota</taxon>
        <taxon>Betaproteobacteria</taxon>
        <taxon>Burkholderiales</taxon>
        <taxon>Oxalobacteraceae</taxon>
        <taxon>Glaciimonas</taxon>
    </lineage>
</organism>
<dbReference type="EMBL" id="JACHHQ010000013">
    <property type="protein sequence ID" value="MBB5202351.1"/>
    <property type="molecule type" value="Genomic_DNA"/>
</dbReference>
<keyword evidence="6" id="KW-1185">Reference proteome</keyword>
<dbReference type="Gene3D" id="3.30.450.80">
    <property type="entry name" value="Transcription factor LuxR-like, autoinducer-binding domain"/>
    <property type="match status" value="1"/>
</dbReference>
<evidence type="ECO:0000313" key="5">
    <source>
        <dbReference type="EMBL" id="MBB5202351.1"/>
    </source>
</evidence>
<dbReference type="GO" id="GO:0006355">
    <property type="term" value="P:regulation of DNA-templated transcription"/>
    <property type="evidence" value="ECO:0007669"/>
    <property type="project" value="InterPro"/>
</dbReference>
<reference evidence="5 6" key="1">
    <citation type="submission" date="2020-08" db="EMBL/GenBank/DDBJ databases">
        <title>Genomic Encyclopedia of Type Strains, Phase IV (KMG-IV): sequencing the most valuable type-strain genomes for metagenomic binning, comparative biology and taxonomic classification.</title>
        <authorList>
            <person name="Goeker M."/>
        </authorList>
    </citation>
    <scope>NUCLEOTIDE SEQUENCE [LARGE SCALE GENOMIC DNA]</scope>
    <source>
        <strain evidence="5 6">DSM 23240</strain>
    </source>
</reference>
<name>A0A840S0V9_9BURK</name>
<proteinExistence type="predicted"/>
<gene>
    <name evidence="5" type="ORF">HNR39_004215</name>
</gene>
<protein>
    <submittedName>
        <fullName evidence="5">LuxR family transcriptional regulator</fullName>
    </submittedName>
</protein>
<dbReference type="SMART" id="SM00421">
    <property type="entry name" value="HTH_LUXR"/>
    <property type="match status" value="1"/>
</dbReference>
<dbReference type="InterPro" id="IPR016032">
    <property type="entry name" value="Sig_transdc_resp-reg_C-effctor"/>
</dbReference>
<dbReference type="RefSeq" id="WP_168057063.1">
    <property type="nucleotide sequence ID" value="NZ_JAAOZT010000014.1"/>
</dbReference>
<dbReference type="InterPro" id="IPR036693">
    <property type="entry name" value="TF_LuxR_autoind-bd_dom_sf"/>
</dbReference>
<dbReference type="SUPFAM" id="SSF46894">
    <property type="entry name" value="C-terminal effector domain of the bipartite response regulators"/>
    <property type="match status" value="1"/>
</dbReference>
<evidence type="ECO:0000256" key="3">
    <source>
        <dbReference type="ARBA" id="ARBA00023163"/>
    </source>
</evidence>
<dbReference type="PANTHER" id="PTHR44688">
    <property type="entry name" value="DNA-BINDING TRANSCRIPTIONAL ACTIVATOR DEVR_DOSR"/>
    <property type="match status" value="1"/>
</dbReference>
<dbReference type="Pfam" id="PF03472">
    <property type="entry name" value="Autoind_bind"/>
    <property type="match status" value="1"/>
</dbReference>
<evidence type="ECO:0000256" key="1">
    <source>
        <dbReference type="ARBA" id="ARBA00023015"/>
    </source>
</evidence>
<evidence type="ECO:0000256" key="2">
    <source>
        <dbReference type="ARBA" id="ARBA00023125"/>
    </source>
</evidence>
<keyword evidence="1" id="KW-0805">Transcription regulation</keyword>
<dbReference type="CDD" id="cd06170">
    <property type="entry name" value="LuxR_C_like"/>
    <property type="match status" value="1"/>
</dbReference>
<dbReference type="PRINTS" id="PR00038">
    <property type="entry name" value="HTHLUXR"/>
</dbReference>
<dbReference type="Proteomes" id="UP000571084">
    <property type="component" value="Unassembled WGS sequence"/>
</dbReference>
<keyword evidence="3" id="KW-0804">Transcription</keyword>
<evidence type="ECO:0000313" key="6">
    <source>
        <dbReference type="Proteomes" id="UP000571084"/>
    </source>
</evidence>
<feature type="domain" description="HTH luxR-type" evidence="4">
    <location>
        <begin position="169"/>
        <end position="234"/>
    </location>
</feature>
<sequence length="236" mass="26133">MVSWQEDQIQALLTVESDASFFSALSGIAIKLGFDYCAYGMRMPLPLSQPKLIMLNNYSDAWKKRYLEQNYLATDPTVAHGMRSTLPLTWTDEIDSKSLPFWEDARAHGLGVGWAQSCHDKRGIGGMLSLSRSDDQLSIKELEHITSQISWLVQTAHEGLSRLVVPRLMPEATANLTTREIEVLRWTADGKTSSEVGQIMNISERTVNFHVTNTLLKLGAANKTGAAIKAAILGLL</sequence>
<dbReference type="Gene3D" id="1.10.10.10">
    <property type="entry name" value="Winged helix-like DNA-binding domain superfamily/Winged helix DNA-binding domain"/>
    <property type="match status" value="1"/>
</dbReference>
<dbReference type="PROSITE" id="PS00622">
    <property type="entry name" value="HTH_LUXR_1"/>
    <property type="match status" value="1"/>
</dbReference>
<keyword evidence="2" id="KW-0238">DNA-binding</keyword>
<accession>A0A840S0V9</accession>
<dbReference type="Pfam" id="PF00196">
    <property type="entry name" value="GerE"/>
    <property type="match status" value="1"/>
</dbReference>
<dbReference type="PANTHER" id="PTHR44688:SF16">
    <property type="entry name" value="DNA-BINDING TRANSCRIPTIONAL ACTIVATOR DEVR_DOSR"/>
    <property type="match status" value="1"/>
</dbReference>
<dbReference type="InterPro" id="IPR005143">
    <property type="entry name" value="TF_LuxR_autoind-bd_dom"/>
</dbReference>
<evidence type="ECO:0000259" key="4">
    <source>
        <dbReference type="PROSITE" id="PS50043"/>
    </source>
</evidence>
<dbReference type="PROSITE" id="PS50043">
    <property type="entry name" value="HTH_LUXR_2"/>
    <property type="match status" value="1"/>
</dbReference>
<dbReference type="GO" id="GO:0003677">
    <property type="term" value="F:DNA binding"/>
    <property type="evidence" value="ECO:0007669"/>
    <property type="project" value="UniProtKB-KW"/>
</dbReference>